<dbReference type="Gene3D" id="3.40.190.10">
    <property type="entry name" value="Periplasmic binding protein-like II"/>
    <property type="match status" value="1"/>
</dbReference>
<gene>
    <name evidence="1" type="ORF">KXQ929_LOCUS36308</name>
</gene>
<evidence type="ECO:0000313" key="2">
    <source>
        <dbReference type="Proteomes" id="UP000663868"/>
    </source>
</evidence>
<evidence type="ECO:0000313" key="1">
    <source>
        <dbReference type="EMBL" id="CAF4133495.1"/>
    </source>
</evidence>
<dbReference type="EMBL" id="CAJOBB010005585">
    <property type="protein sequence ID" value="CAF4133495.1"/>
    <property type="molecule type" value="Genomic_DNA"/>
</dbReference>
<proteinExistence type="predicted"/>
<organism evidence="1 2">
    <name type="scientific">Adineta steineri</name>
    <dbReference type="NCBI Taxonomy" id="433720"/>
    <lineage>
        <taxon>Eukaryota</taxon>
        <taxon>Metazoa</taxon>
        <taxon>Spiralia</taxon>
        <taxon>Gnathifera</taxon>
        <taxon>Rotifera</taxon>
        <taxon>Eurotatoria</taxon>
        <taxon>Bdelloidea</taxon>
        <taxon>Adinetida</taxon>
        <taxon>Adinetidae</taxon>
        <taxon>Adineta</taxon>
    </lineage>
</organism>
<sequence>MSKLARLCDRIGEINQCLNGTFNGTNYEMPALLFTRNQTAAMFDYSERLFFILKNGSLDDYHNVKVIPLPTGKLRNQPVFFSDAFVFRRNMSEDVLEAARSFADFMGTPRMQAAVVGSGDSPGSIPRYLLPMSISAYDEPLLANNRFYQTYFRHLTGLPYPTVGLLNTRLQLQAAILNYIN</sequence>
<accession>A0A819X3Y2</accession>
<dbReference type="AlphaFoldDB" id="A0A819X3Y2"/>
<name>A0A819X3Y2_9BILA</name>
<dbReference type="SUPFAM" id="SSF53850">
    <property type="entry name" value="Periplasmic binding protein-like II"/>
    <property type="match status" value="1"/>
</dbReference>
<dbReference type="Proteomes" id="UP000663868">
    <property type="component" value="Unassembled WGS sequence"/>
</dbReference>
<comment type="caution">
    <text evidence="1">The sequence shown here is derived from an EMBL/GenBank/DDBJ whole genome shotgun (WGS) entry which is preliminary data.</text>
</comment>
<reference evidence="1" key="1">
    <citation type="submission" date="2021-02" db="EMBL/GenBank/DDBJ databases">
        <authorList>
            <person name="Nowell W R."/>
        </authorList>
    </citation>
    <scope>NUCLEOTIDE SEQUENCE</scope>
</reference>
<protein>
    <submittedName>
        <fullName evidence="1">Uncharacterized protein</fullName>
    </submittedName>
</protein>